<keyword evidence="1" id="KW-0812">Transmembrane</keyword>
<evidence type="ECO:0000256" key="1">
    <source>
        <dbReference type="SAM" id="Phobius"/>
    </source>
</evidence>
<sequence>MLVMFVVVALPWYIGVVMSNDGLLKYFLYDQTVERVTDAERFSRSQPLYFFPLVILGTFLPWLFYFFANIRNSNFVKGGWHIYLYVLVPFIVFESSASKLATYILPFYPVMAVLASGRAERPLMPK</sequence>
<dbReference type="EMBL" id="KF116412">
    <property type="protein sequence ID" value="AIA83657.1"/>
    <property type="molecule type" value="Genomic_DNA"/>
</dbReference>
<protein>
    <submittedName>
        <fullName evidence="2">CAZy families GT83 protein</fullName>
    </submittedName>
</protein>
<accession>A0A060BM45</accession>
<organism evidence="2">
    <name type="scientific">uncultured Deferribacter sp</name>
    <dbReference type="NCBI Taxonomy" id="305973"/>
    <lineage>
        <taxon>Bacteria</taxon>
        <taxon>Pseudomonadati</taxon>
        <taxon>Deferribacterota</taxon>
        <taxon>Deferribacteres</taxon>
        <taxon>Deferribacterales</taxon>
        <taxon>Deferribacteraceae</taxon>
        <taxon>Deferribacter</taxon>
        <taxon>environmental samples</taxon>
    </lineage>
</organism>
<dbReference type="AlphaFoldDB" id="A0A060BM45"/>
<feature type="non-terminal residue" evidence="2">
    <location>
        <position position="126"/>
    </location>
</feature>
<feature type="transmembrane region" description="Helical" evidence="1">
    <location>
        <begin position="48"/>
        <end position="68"/>
    </location>
</feature>
<name>A0A060BM45_9BACT</name>
<proteinExistence type="predicted"/>
<keyword evidence="1" id="KW-1133">Transmembrane helix</keyword>
<reference evidence="2" key="1">
    <citation type="journal article" date="2013" name="Environ. Microbiol.">
        <title>Seasonally variable intestinal metagenomes of the red palm weevil (Rhynchophorus ferrugineus).</title>
        <authorList>
            <person name="Jia S."/>
            <person name="Zhang X."/>
            <person name="Zhang G."/>
            <person name="Yin A."/>
            <person name="Zhang S."/>
            <person name="Li F."/>
            <person name="Wang L."/>
            <person name="Zhao D."/>
            <person name="Yun Q."/>
            <person name="Tala"/>
            <person name="Wang J."/>
            <person name="Sun G."/>
            <person name="Baabdullah M."/>
            <person name="Yu X."/>
            <person name="Hu S."/>
            <person name="Al-Mssallem I.S."/>
            <person name="Yu J."/>
        </authorList>
    </citation>
    <scope>NUCLEOTIDE SEQUENCE</scope>
</reference>
<evidence type="ECO:0000313" key="2">
    <source>
        <dbReference type="EMBL" id="AIA83657.1"/>
    </source>
</evidence>
<feature type="transmembrane region" description="Helical" evidence="1">
    <location>
        <begin position="80"/>
        <end position="97"/>
    </location>
</feature>
<keyword evidence="1" id="KW-0472">Membrane</keyword>